<keyword evidence="3 9" id="KW-0808">Transferase</keyword>
<sequence length="309" mass="37921">MFRYYRRLVLIGYLILVVLFIRYLTSKPSQRKFQQNKYCQNKNLRIDEEFYSNLVYIPSLNVLFCDVPKAASTNLRRLLIGHLNQSESYVNLDRKKIWIDYEKFFQQFYLTKTTFHQLFHKSNKNLFKFLIARHPFQRIYSVYYDKFVNNHLDDTLFGWKQLEEDILLEINKNYTLITIRRYDIRLDLRTFLLYIVDSIRKHRLINSHWEQIVRRCAVCWIDYDFFGKIENFHNDGKILLKKFNENAKQIQREFPSKELDKKQTKQIQLNNSQLFQLFRENIQNDDDFKVLVDYYTPDFQIFNYSLSNF</sequence>
<keyword evidence="12" id="KW-1185">Reference proteome</keyword>
<keyword evidence="8 9" id="KW-0325">Glycoprotein</keyword>
<keyword evidence="7" id="KW-0472">Membrane</keyword>
<comment type="subcellular location">
    <subcellularLocation>
        <location evidence="1 9">Golgi apparatus membrane</location>
        <topology evidence="1 9">Single-pass type II membrane protein</topology>
    </subcellularLocation>
</comment>
<dbReference type="GO" id="GO:0008146">
    <property type="term" value="F:sulfotransferase activity"/>
    <property type="evidence" value="ECO:0007669"/>
    <property type="project" value="InterPro"/>
</dbReference>
<evidence type="ECO:0000313" key="10">
    <source>
        <dbReference type="EMBL" id="CAF1240505.1"/>
    </source>
</evidence>
<evidence type="ECO:0000256" key="8">
    <source>
        <dbReference type="ARBA" id="ARBA00023180"/>
    </source>
</evidence>
<evidence type="ECO:0000313" key="12">
    <source>
        <dbReference type="Proteomes" id="UP000663828"/>
    </source>
</evidence>
<dbReference type="EC" id="2.8.2.-" evidence="9"/>
<dbReference type="EMBL" id="CAJNOR010002052">
    <property type="protein sequence ID" value="CAF1240505.1"/>
    <property type="molecule type" value="Genomic_DNA"/>
</dbReference>
<evidence type="ECO:0000256" key="6">
    <source>
        <dbReference type="ARBA" id="ARBA00023034"/>
    </source>
</evidence>
<dbReference type="GO" id="GO:0016051">
    <property type="term" value="P:carbohydrate biosynthetic process"/>
    <property type="evidence" value="ECO:0007669"/>
    <property type="project" value="InterPro"/>
</dbReference>
<comment type="similarity">
    <text evidence="2 9">Belongs to the sulfotransferase 2 family.</text>
</comment>
<evidence type="ECO:0000256" key="1">
    <source>
        <dbReference type="ARBA" id="ARBA00004323"/>
    </source>
</evidence>
<evidence type="ECO:0000256" key="4">
    <source>
        <dbReference type="ARBA" id="ARBA00022692"/>
    </source>
</evidence>
<name>A0A815CLE5_ADIRI</name>
<dbReference type="OrthoDB" id="2019940at2759"/>
<dbReference type="PANTHER" id="PTHR12137">
    <property type="entry name" value="CARBOHYDRATE SULFOTRANSFERASE"/>
    <property type="match status" value="1"/>
</dbReference>
<dbReference type="InterPro" id="IPR005331">
    <property type="entry name" value="Sulfotransferase"/>
</dbReference>
<dbReference type="GO" id="GO:0000139">
    <property type="term" value="C:Golgi membrane"/>
    <property type="evidence" value="ECO:0007669"/>
    <property type="project" value="UniProtKB-SubCell"/>
</dbReference>
<dbReference type="AlphaFoldDB" id="A0A815CLE5"/>
<evidence type="ECO:0000313" key="11">
    <source>
        <dbReference type="EMBL" id="CAF1285853.1"/>
    </source>
</evidence>
<gene>
    <name evidence="11" type="ORF">EDS130_LOCUS29813</name>
    <name evidence="10" type="ORF">XAT740_LOCUS25713</name>
</gene>
<evidence type="ECO:0000256" key="7">
    <source>
        <dbReference type="ARBA" id="ARBA00023136"/>
    </source>
</evidence>
<dbReference type="Pfam" id="PF03567">
    <property type="entry name" value="Sulfotransfer_2"/>
    <property type="match status" value="1"/>
</dbReference>
<proteinExistence type="inferred from homology"/>
<keyword evidence="4" id="KW-0812">Transmembrane</keyword>
<organism evidence="11 13">
    <name type="scientific">Adineta ricciae</name>
    <name type="common">Rotifer</name>
    <dbReference type="NCBI Taxonomy" id="249248"/>
    <lineage>
        <taxon>Eukaryota</taxon>
        <taxon>Metazoa</taxon>
        <taxon>Spiralia</taxon>
        <taxon>Gnathifera</taxon>
        <taxon>Rotifera</taxon>
        <taxon>Eurotatoria</taxon>
        <taxon>Bdelloidea</taxon>
        <taxon>Adinetida</taxon>
        <taxon>Adinetidae</taxon>
        <taxon>Adineta</taxon>
    </lineage>
</organism>
<dbReference type="InterPro" id="IPR018011">
    <property type="entry name" value="Carb_sulfotrans_8-10"/>
</dbReference>
<keyword evidence="9" id="KW-0119">Carbohydrate metabolism</keyword>
<evidence type="ECO:0000256" key="9">
    <source>
        <dbReference type="RuleBase" id="RU364020"/>
    </source>
</evidence>
<dbReference type="Proteomes" id="UP000663852">
    <property type="component" value="Unassembled WGS sequence"/>
</dbReference>
<dbReference type="PANTHER" id="PTHR12137:SF54">
    <property type="entry name" value="CARBOHYDRATE SULFOTRANSFERASE"/>
    <property type="match status" value="1"/>
</dbReference>
<reference evidence="11" key="1">
    <citation type="submission" date="2021-02" db="EMBL/GenBank/DDBJ databases">
        <authorList>
            <person name="Nowell W R."/>
        </authorList>
    </citation>
    <scope>NUCLEOTIDE SEQUENCE</scope>
</reference>
<dbReference type="Proteomes" id="UP000663828">
    <property type="component" value="Unassembled WGS sequence"/>
</dbReference>
<keyword evidence="5" id="KW-1133">Transmembrane helix</keyword>
<protein>
    <recommendedName>
        <fullName evidence="9">Carbohydrate sulfotransferase</fullName>
        <ecNumber evidence="9">2.8.2.-</ecNumber>
    </recommendedName>
</protein>
<dbReference type="EMBL" id="CAJNOJ010000204">
    <property type="protein sequence ID" value="CAF1285853.1"/>
    <property type="molecule type" value="Genomic_DNA"/>
</dbReference>
<keyword evidence="6 9" id="KW-0333">Golgi apparatus</keyword>
<keyword evidence="9" id="KW-0735">Signal-anchor</keyword>
<evidence type="ECO:0000256" key="5">
    <source>
        <dbReference type="ARBA" id="ARBA00022989"/>
    </source>
</evidence>
<evidence type="ECO:0000256" key="2">
    <source>
        <dbReference type="ARBA" id="ARBA00006339"/>
    </source>
</evidence>
<comment type="caution">
    <text evidence="11">The sequence shown here is derived from an EMBL/GenBank/DDBJ whole genome shotgun (WGS) entry which is preliminary data.</text>
</comment>
<evidence type="ECO:0000256" key="3">
    <source>
        <dbReference type="ARBA" id="ARBA00022679"/>
    </source>
</evidence>
<accession>A0A815CLE5</accession>
<evidence type="ECO:0000313" key="13">
    <source>
        <dbReference type="Proteomes" id="UP000663852"/>
    </source>
</evidence>